<feature type="transmembrane region" description="Helical" evidence="2">
    <location>
        <begin position="303"/>
        <end position="322"/>
    </location>
</feature>
<feature type="transmembrane region" description="Helical" evidence="2">
    <location>
        <begin position="266"/>
        <end position="291"/>
    </location>
</feature>
<keyword evidence="2" id="KW-0812">Transmembrane</keyword>
<feature type="transmembrane region" description="Helical" evidence="2">
    <location>
        <begin position="91"/>
        <end position="112"/>
    </location>
</feature>
<feature type="transmembrane region" description="Helical" evidence="2">
    <location>
        <begin position="124"/>
        <end position="141"/>
    </location>
</feature>
<feature type="transmembrane region" description="Helical" evidence="2">
    <location>
        <begin position="60"/>
        <end position="79"/>
    </location>
</feature>
<evidence type="ECO:0000256" key="2">
    <source>
        <dbReference type="SAM" id="Phobius"/>
    </source>
</evidence>
<feature type="transmembrane region" description="Helical" evidence="2">
    <location>
        <begin position="392"/>
        <end position="409"/>
    </location>
</feature>
<dbReference type="PANTHER" id="PTHR36840">
    <property type="entry name" value="BLL5714 PROTEIN"/>
    <property type="match status" value="1"/>
</dbReference>
<keyword evidence="4" id="KW-1185">Reference proteome</keyword>
<feature type="transmembrane region" description="Helical" evidence="2">
    <location>
        <begin position="205"/>
        <end position="222"/>
    </location>
</feature>
<name>A0A318NGA6_9ACTN</name>
<dbReference type="InterPro" id="IPR010640">
    <property type="entry name" value="Low_temperature_requirement_A"/>
</dbReference>
<accession>A0A318NGA6</accession>
<evidence type="ECO:0000256" key="1">
    <source>
        <dbReference type="SAM" id="MobiDB-lite"/>
    </source>
</evidence>
<keyword evidence="2" id="KW-0472">Membrane</keyword>
<feature type="region of interest" description="Disordered" evidence="1">
    <location>
        <begin position="1"/>
        <end position="23"/>
    </location>
</feature>
<feature type="compositionally biased region" description="Low complexity" evidence="1">
    <location>
        <begin position="1"/>
        <end position="12"/>
    </location>
</feature>
<dbReference type="PANTHER" id="PTHR36840:SF1">
    <property type="entry name" value="BLL5714 PROTEIN"/>
    <property type="match status" value="1"/>
</dbReference>
<sequence length="425" mass="46338">MAATAAGSAVSARQPGPRGDHDQMRRVRADGAQGFGWLAGRLGLRGQAPRTDEAGHRHATWLELFLDIIFVYALAAVVARLGNDPTPSPRAVLAVIGLFVVVQWAWVGQVYYDTRFDPDDALHRLLVLGALVGAGTMTLGVDEVPESVLLTIGYLIVRGVLLLLYLRARTTSPMARSVTSVYLIGFGAGWLIWLASLAAPNTLRPTLWIVAMIIELATPWVGKGRLNRWPVDNRHLPERIGQFTIIVLGSALANLLFAVPDHPRPHMIVAAGMAFVVPAAVWWVYTTFVTTRLTQRRLRGGQAYGYLHIPLGGSLLLLGWALGQVVRLIDDNVDRLPLELRLLLAASVVVWTVCGLALYWLWSRPSGARLAITGYGVISVSVITATVREPRLMLLLLSAAIVGYAVLLTRRLAAARQESADEPER</sequence>
<organism evidence="3 4">
    <name type="scientific">Micromonospora arborensis</name>
    <dbReference type="NCBI Taxonomy" id="2116518"/>
    <lineage>
        <taxon>Bacteria</taxon>
        <taxon>Bacillati</taxon>
        <taxon>Actinomycetota</taxon>
        <taxon>Actinomycetes</taxon>
        <taxon>Micromonosporales</taxon>
        <taxon>Micromonosporaceae</taxon>
        <taxon>Micromonospora</taxon>
    </lineage>
</organism>
<feature type="transmembrane region" description="Helical" evidence="2">
    <location>
        <begin position="243"/>
        <end position="260"/>
    </location>
</feature>
<evidence type="ECO:0000313" key="3">
    <source>
        <dbReference type="EMBL" id="PYC67107.1"/>
    </source>
</evidence>
<evidence type="ECO:0000313" key="4">
    <source>
        <dbReference type="Proteomes" id="UP000248333"/>
    </source>
</evidence>
<dbReference type="Proteomes" id="UP000248333">
    <property type="component" value="Unassembled WGS sequence"/>
</dbReference>
<feature type="transmembrane region" description="Helical" evidence="2">
    <location>
        <begin position="178"/>
        <end position="199"/>
    </location>
</feature>
<evidence type="ECO:0008006" key="5">
    <source>
        <dbReference type="Google" id="ProtNLM"/>
    </source>
</evidence>
<feature type="transmembrane region" description="Helical" evidence="2">
    <location>
        <begin position="342"/>
        <end position="361"/>
    </location>
</feature>
<reference evidence="3 4" key="1">
    <citation type="submission" date="2018-03" db="EMBL/GenBank/DDBJ databases">
        <title>Bioinformatic expansion and discovery of thiopeptide antibiotics.</title>
        <authorList>
            <person name="Schwalen C.J."/>
            <person name="Hudson G.A."/>
            <person name="Mitchell D.A."/>
        </authorList>
    </citation>
    <scope>NUCLEOTIDE SEQUENCE [LARGE SCALE GENOMIC DNA]</scope>
    <source>
        <strain evidence="3 4">NRRL 8041</strain>
    </source>
</reference>
<feature type="transmembrane region" description="Helical" evidence="2">
    <location>
        <begin position="147"/>
        <end position="166"/>
    </location>
</feature>
<dbReference type="EMBL" id="PYBV01000028">
    <property type="protein sequence ID" value="PYC67107.1"/>
    <property type="molecule type" value="Genomic_DNA"/>
</dbReference>
<dbReference type="Pfam" id="PF06772">
    <property type="entry name" value="LtrA"/>
    <property type="match status" value="1"/>
</dbReference>
<dbReference type="AlphaFoldDB" id="A0A318NGA6"/>
<protein>
    <recommendedName>
        <fullName evidence="5">Low temperature requirement protein A</fullName>
    </recommendedName>
</protein>
<keyword evidence="2" id="KW-1133">Transmembrane helix</keyword>
<proteinExistence type="predicted"/>
<feature type="transmembrane region" description="Helical" evidence="2">
    <location>
        <begin position="368"/>
        <end position="386"/>
    </location>
</feature>
<gene>
    <name evidence="3" type="ORF">C7C45_21760</name>
</gene>
<comment type="caution">
    <text evidence="3">The sequence shown here is derived from an EMBL/GenBank/DDBJ whole genome shotgun (WGS) entry which is preliminary data.</text>
</comment>